<evidence type="ECO:0000256" key="7">
    <source>
        <dbReference type="ARBA" id="ARBA00022918"/>
    </source>
</evidence>
<keyword evidence="6" id="KW-0378">Hydrolase</keyword>
<dbReference type="InterPro" id="IPR001584">
    <property type="entry name" value="Integrase_cat-core"/>
</dbReference>
<evidence type="ECO:0000256" key="1">
    <source>
        <dbReference type="ARBA" id="ARBA00012493"/>
    </source>
</evidence>
<comment type="caution">
    <text evidence="10">The sequence shown here is derived from an EMBL/GenBank/DDBJ whole genome shotgun (WGS) entry which is preliminary data.</text>
</comment>
<keyword evidence="3" id="KW-0548">Nucleotidyltransferase</keyword>
<feature type="domain" description="Integrase catalytic" evidence="9">
    <location>
        <begin position="1028"/>
        <end position="1188"/>
    </location>
</feature>
<name>A0AAV0Y8F8_9HEMI</name>
<dbReference type="SUPFAM" id="SSF56672">
    <property type="entry name" value="DNA/RNA polymerases"/>
    <property type="match status" value="1"/>
</dbReference>
<dbReference type="GO" id="GO:0016787">
    <property type="term" value="F:hydrolase activity"/>
    <property type="evidence" value="ECO:0007669"/>
    <property type="project" value="UniProtKB-KW"/>
</dbReference>
<dbReference type="InterPro" id="IPR043502">
    <property type="entry name" value="DNA/RNA_pol_sf"/>
</dbReference>
<keyword evidence="7" id="KW-0695">RNA-directed DNA polymerase</keyword>
<dbReference type="Proteomes" id="UP001160148">
    <property type="component" value="Unassembled WGS sequence"/>
</dbReference>
<dbReference type="GO" id="GO:0015074">
    <property type="term" value="P:DNA integration"/>
    <property type="evidence" value="ECO:0007669"/>
    <property type="project" value="InterPro"/>
</dbReference>
<dbReference type="PANTHER" id="PTHR37984:SF7">
    <property type="entry name" value="INTEGRASE CATALYTIC DOMAIN-CONTAINING PROTEIN"/>
    <property type="match status" value="1"/>
</dbReference>
<sequence>MALEFNKPSGLCLEGNLSENFKIFNQEIKIYFKATETDKKDKDVQVARLLNLMGHDGLKLYNTIKKSGEESVESILETLEEYCIPKTNEIIEHFNFFNRKQQEGEQFDVWYTDLKKLIKGCNFGETENKILRTQIVLGIFDKETQTRLLRDDIELTKVVSYCQSVERAESNRKMLTSTNESDKVIHEVGYKTRWENKDQNQNNTWVKNEKCGKQRKGNYSNGHQISKTGNEFNNMIDCNRCGLKHVYKNCPAYGKCCKNCNGYHHFAKVCKKKKEFNKNETKKAQGIVVENREEENMFSVESVHKLWSIKNEWCKTFKVNGKDMNFKLDSGAEINTLSEVDCINLGLKELIRTTKVTLEVYGGFKMKPIGEVKTLLTLGDKNVETEFIVIDKAYNSKSIIGLPMLTEFELLRNVDFITKKNEESGKDNFIKRNIDVFEGVGCFPDVCKLKLKKGVVPKASVARRVPIKIRDRLKLKLEELVKKEIITPMDEPCEWVNNLVVVQKQDSSLRICLDPKELNNGLVREQFTVPTLEEITPKLVSKKYYSVLDLKDGYYHIKLDEKSSKYCTFSTPFGNYRFLRLAFGLNVAPELFMKQNEKYFGDIEGVIIYFDDLLIAAESEEQHYQIMNKVVERARKYNIRFNITKLQYKQREVKFMGLIFNEKGMSPDSERIEVIKKLKNPSNKKELQQILGVVNFLRQFIPNMSEIISPMRDLLKNDTAWNWTDEHRKILEIIKSLISEKSLLVHFNAKEAVQIQCDASKDAIACCLLQSNKPVWFASRSLTETEQMYAVIEKELLAITFAVKKFHYYIYGHNEVKIYTDHQPLVSIVKKNLEKIENNRLKRLKLKLINYNFTLEYLPGRYMYIADLLTRNIIHKEEKDDESLKDLIHTVKITEIKYSTEKLNELKLETNRDVVLQRVKEYYSNGWPNKIKENNEINHFYKLKSELSIEDGLVYFENRVVIPKTLRSDMLKKLHDSHQGVSKTKELAKQHVYWPGIMSDITNLVLTCPICNKYNRSNKRNELLNHEIPNIPFDKVGADIAHYGGKDYLVIVDYFSRWVEVSKLKWKTATELSKKCKKIFARFGIPSILIADNMPFNSFQFRSFAKEWGFQINNSSPNHPISNGLSEKYVGLVKKMIKKCRETNGELEDYLLTYRNTPLANIGQSPASLVQNRVLKTKLPIRTIQVDKNNIIKEKMIENQNNQKRYFDQKGTVKEILFEEGEKVWLQDKFNKRWSVATIIKKLELPRCYLVRDEKGKLVRRNIFFLRKRKTLSLEVDVEGDKVNREETEEKIITVEKLRRTERQSKKPDRLMYN</sequence>
<dbReference type="EC" id="2.7.7.49" evidence="1"/>
<dbReference type="Pfam" id="PF13975">
    <property type="entry name" value="gag-asp_proteas"/>
    <property type="match status" value="1"/>
</dbReference>
<dbReference type="Pfam" id="PF17921">
    <property type="entry name" value="Integrase_H2C2"/>
    <property type="match status" value="1"/>
</dbReference>
<evidence type="ECO:0000256" key="4">
    <source>
        <dbReference type="ARBA" id="ARBA00022722"/>
    </source>
</evidence>
<dbReference type="SUPFAM" id="SSF53098">
    <property type="entry name" value="Ribonuclease H-like"/>
    <property type="match status" value="1"/>
</dbReference>
<protein>
    <recommendedName>
        <fullName evidence="1">RNA-directed DNA polymerase</fullName>
        <ecNumber evidence="1">2.7.7.49</ecNumber>
    </recommendedName>
</protein>
<dbReference type="FunFam" id="3.30.70.270:FF:000026">
    <property type="entry name" value="Transposon Ty3-G Gag-Pol polyprotein"/>
    <property type="match status" value="1"/>
</dbReference>
<dbReference type="FunFam" id="1.10.340.70:FF:000003">
    <property type="entry name" value="Protein CBG25708"/>
    <property type="match status" value="1"/>
</dbReference>
<evidence type="ECO:0000256" key="3">
    <source>
        <dbReference type="ARBA" id="ARBA00022695"/>
    </source>
</evidence>
<dbReference type="Gene3D" id="3.30.70.270">
    <property type="match status" value="2"/>
</dbReference>
<dbReference type="Pfam" id="PF17917">
    <property type="entry name" value="RT_RNaseH"/>
    <property type="match status" value="1"/>
</dbReference>
<evidence type="ECO:0000256" key="2">
    <source>
        <dbReference type="ARBA" id="ARBA00022679"/>
    </source>
</evidence>
<dbReference type="Gene3D" id="2.40.70.10">
    <property type="entry name" value="Acid Proteases"/>
    <property type="match status" value="1"/>
</dbReference>
<reference evidence="10 11" key="1">
    <citation type="submission" date="2023-01" db="EMBL/GenBank/DDBJ databases">
        <authorList>
            <person name="Whitehead M."/>
        </authorList>
    </citation>
    <scope>NUCLEOTIDE SEQUENCE [LARGE SCALE GENOMIC DNA]</scope>
</reference>
<dbReference type="CDD" id="cd01647">
    <property type="entry name" value="RT_LTR"/>
    <property type="match status" value="1"/>
</dbReference>
<dbReference type="Gene3D" id="3.10.10.10">
    <property type="entry name" value="HIV Type 1 Reverse Transcriptase, subunit A, domain 1"/>
    <property type="match status" value="1"/>
</dbReference>
<dbReference type="Gene3D" id="3.30.420.10">
    <property type="entry name" value="Ribonuclease H-like superfamily/Ribonuclease H"/>
    <property type="match status" value="1"/>
</dbReference>
<dbReference type="InterPro" id="IPR050951">
    <property type="entry name" value="Retrovirus_Pol_polyprotein"/>
</dbReference>
<dbReference type="InterPro" id="IPR012337">
    <property type="entry name" value="RNaseH-like_sf"/>
</dbReference>
<evidence type="ECO:0000256" key="6">
    <source>
        <dbReference type="ARBA" id="ARBA00022801"/>
    </source>
</evidence>
<evidence type="ECO:0000259" key="9">
    <source>
        <dbReference type="PROSITE" id="PS50994"/>
    </source>
</evidence>
<organism evidence="10 11">
    <name type="scientific">Macrosiphum euphorbiae</name>
    <name type="common">potato aphid</name>
    <dbReference type="NCBI Taxonomy" id="13131"/>
    <lineage>
        <taxon>Eukaryota</taxon>
        <taxon>Metazoa</taxon>
        <taxon>Ecdysozoa</taxon>
        <taxon>Arthropoda</taxon>
        <taxon>Hexapoda</taxon>
        <taxon>Insecta</taxon>
        <taxon>Pterygota</taxon>
        <taxon>Neoptera</taxon>
        <taxon>Paraneoptera</taxon>
        <taxon>Hemiptera</taxon>
        <taxon>Sternorrhyncha</taxon>
        <taxon>Aphidomorpha</taxon>
        <taxon>Aphidoidea</taxon>
        <taxon>Aphididae</taxon>
        <taxon>Macrosiphini</taxon>
        <taxon>Macrosiphum</taxon>
    </lineage>
</organism>
<dbReference type="InterPro" id="IPR041373">
    <property type="entry name" value="RT_RNaseH"/>
</dbReference>
<dbReference type="EMBL" id="CARXXK010001386">
    <property type="protein sequence ID" value="CAI6375912.1"/>
    <property type="molecule type" value="Genomic_DNA"/>
</dbReference>
<feature type="domain" description="Reverse transcriptase" evidence="8">
    <location>
        <begin position="483"/>
        <end position="660"/>
    </location>
</feature>
<keyword evidence="4" id="KW-0540">Nuclease</keyword>
<dbReference type="InterPro" id="IPR000477">
    <property type="entry name" value="RT_dom"/>
</dbReference>
<dbReference type="InterPro" id="IPR036397">
    <property type="entry name" value="RNaseH_sf"/>
</dbReference>
<evidence type="ECO:0000313" key="11">
    <source>
        <dbReference type="Proteomes" id="UP001160148"/>
    </source>
</evidence>
<proteinExistence type="predicted"/>
<dbReference type="PROSITE" id="PS50878">
    <property type="entry name" value="RT_POL"/>
    <property type="match status" value="1"/>
</dbReference>
<dbReference type="SUPFAM" id="SSF50630">
    <property type="entry name" value="Acid proteases"/>
    <property type="match status" value="1"/>
</dbReference>
<dbReference type="InterPro" id="IPR043128">
    <property type="entry name" value="Rev_trsase/Diguanyl_cyclase"/>
</dbReference>
<dbReference type="GO" id="GO:0042575">
    <property type="term" value="C:DNA polymerase complex"/>
    <property type="evidence" value="ECO:0007669"/>
    <property type="project" value="UniProtKB-ARBA"/>
</dbReference>
<keyword evidence="11" id="KW-1185">Reference proteome</keyword>
<dbReference type="Pfam" id="PF00078">
    <property type="entry name" value="RVT_1"/>
    <property type="match status" value="1"/>
</dbReference>
<dbReference type="FunFam" id="3.30.420.10:FF:000063">
    <property type="entry name" value="Retrovirus-related Pol polyprotein from transposon 297-like Protein"/>
    <property type="match status" value="1"/>
</dbReference>
<dbReference type="GO" id="GO:0003676">
    <property type="term" value="F:nucleic acid binding"/>
    <property type="evidence" value="ECO:0007669"/>
    <property type="project" value="InterPro"/>
</dbReference>
<dbReference type="GO" id="GO:0004519">
    <property type="term" value="F:endonuclease activity"/>
    <property type="evidence" value="ECO:0007669"/>
    <property type="project" value="UniProtKB-KW"/>
</dbReference>
<dbReference type="CDD" id="cd09274">
    <property type="entry name" value="RNase_HI_RT_Ty3"/>
    <property type="match status" value="1"/>
</dbReference>
<dbReference type="Gene3D" id="1.10.340.70">
    <property type="match status" value="1"/>
</dbReference>
<dbReference type="GO" id="GO:0003964">
    <property type="term" value="F:RNA-directed DNA polymerase activity"/>
    <property type="evidence" value="ECO:0007669"/>
    <property type="project" value="UniProtKB-KW"/>
</dbReference>
<evidence type="ECO:0000256" key="5">
    <source>
        <dbReference type="ARBA" id="ARBA00022759"/>
    </source>
</evidence>
<keyword evidence="2" id="KW-0808">Transferase</keyword>
<accession>A0AAV0Y8F8</accession>
<dbReference type="InterPro" id="IPR041588">
    <property type="entry name" value="Integrase_H2C2"/>
</dbReference>
<gene>
    <name evidence="10" type="ORF">MEUPH1_LOCUS29350</name>
</gene>
<keyword evidence="5" id="KW-0255">Endonuclease</keyword>
<dbReference type="InterPro" id="IPR021109">
    <property type="entry name" value="Peptidase_aspartic_dom_sf"/>
</dbReference>
<evidence type="ECO:0000313" key="10">
    <source>
        <dbReference type="EMBL" id="CAI6375912.1"/>
    </source>
</evidence>
<dbReference type="PROSITE" id="PS50994">
    <property type="entry name" value="INTEGRASE"/>
    <property type="match status" value="1"/>
</dbReference>
<dbReference type="PANTHER" id="PTHR37984">
    <property type="entry name" value="PROTEIN CBG26694"/>
    <property type="match status" value="1"/>
</dbReference>
<evidence type="ECO:0000259" key="8">
    <source>
        <dbReference type="PROSITE" id="PS50878"/>
    </source>
</evidence>